<accession>A0A6G1JDL0</accession>
<feature type="transmembrane region" description="Helical" evidence="1">
    <location>
        <begin position="40"/>
        <end position="59"/>
    </location>
</feature>
<dbReference type="Proteomes" id="UP000799291">
    <property type="component" value="Unassembled WGS sequence"/>
</dbReference>
<feature type="transmembrane region" description="Helical" evidence="1">
    <location>
        <begin position="15"/>
        <end position="34"/>
    </location>
</feature>
<organism evidence="2 3">
    <name type="scientific">Lentithecium fluviatile CBS 122367</name>
    <dbReference type="NCBI Taxonomy" id="1168545"/>
    <lineage>
        <taxon>Eukaryota</taxon>
        <taxon>Fungi</taxon>
        <taxon>Dikarya</taxon>
        <taxon>Ascomycota</taxon>
        <taxon>Pezizomycotina</taxon>
        <taxon>Dothideomycetes</taxon>
        <taxon>Pleosporomycetidae</taxon>
        <taxon>Pleosporales</taxon>
        <taxon>Massarineae</taxon>
        <taxon>Lentitheciaceae</taxon>
        <taxon>Lentithecium</taxon>
    </lineage>
</organism>
<protein>
    <submittedName>
        <fullName evidence="2">Uncharacterized protein</fullName>
    </submittedName>
</protein>
<evidence type="ECO:0000313" key="2">
    <source>
        <dbReference type="EMBL" id="KAF2688219.1"/>
    </source>
</evidence>
<gene>
    <name evidence="2" type="ORF">K458DRAFT_176765</name>
</gene>
<evidence type="ECO:0000313" key="3">
    <source>
        <dbReference type="Proteomes" id="UP000799291"/>
    </source>
</evidence>
<reference evidence="2" key="1">
    <citation type="journal article" date="2020" name="Stud. Mycol.">
        <title>101 Dothideomycetes genomes: a test case for predicting lifestyles and emergence of pathogens.</title>
        <authorList>
            <person name="Haridas S."/>
            <person name="Albert R."/>
            <person name="Binder M."/>
            <person name="Bloem J."/>
            <person name="Labutti K."/>
            <person name="Salamov A."/>
            <person name="Andreopoulos B."/>
            <person name="Baker S."/>
            <person name="Barry K."/>
            <person name="Bills G."/>
            <person name="Bluhm B."/>
            <person name="Cannon C."/>
            <person name="Castanera R."/>
            <person name="Culley D."/>
            <person name="Daum C."/>
            <person name="Ezra D."/>
            <person name="Gonzalez J."/>
            <person name="Henrissat B."/>
            <person name="Kuo A."/>
            <person name="Liang C."/>
            <person name="Lipzen A."/>
            <person name="Lutzoni F."/>
            <person name="Magnuson J."/>
            <person name="Mondo S."/>
            <person name="Nolan M."/>
            <person name="Ohm R."/>
            <person name="Pangilinan J."/>
            <person name="Park H.-J."/>
            <person name="Ramirez L."/>
            <person name="Alfaro M."/>
            <person name="Sun H."/>
            <person name="Tritt A."/>
            <person name="Yoshinaga Y."/>
            <person name="Zwiers L.-H."/>
            <person name="Turgeon B."/>
            <person name="Goodwin S."/>
            <person name="Spatafora J."/>
            <person name="Crous P."/>
            <person name="Grigoriev I."/>
        </authorList>
    </citation>
    <scope>NUCLEOTIDE SEQUENCE</scope>
    <source>
        <strain evidence="2">CBS 122367</strain>
    </source>
</reference>
<sequence length="64" mass="7002">MQISGIASRREQGGVAFKVSVNYGACCMAAWFLGARFENGVLAFGRAAAWFSLLMTFHLRGQRS</sequence>
<proteinExistence type="predicted"/>
<keyword evidence="3" id="KW-1185">Reference proteome</keyword>
<keyword evidence="1" id="KW-0812">Transmembrane</keyword>
<dbReference type="EMBL" id="MU005574">
    <property type="protein sequence ID" value="KAF2688219.1"/>
    <property type="molecule type" value="Genomic_DNA"/>
</dbReference>
<keyword evidence="1" id="KW-0472">Membrane</keyword>
<evidence type="ECO:0000256" key="1">
    <source>
        <dbReference type="SAM" id="Phobius"/>
    </source>
</evidence>
<dbReference type="AlphaFoldDB" id="A0A6G1JDL0"/>
<keyword evidence="1" id="KW-1133">Transmembrane helix</keyword>
<name>A0A6G1JDL0_9PLEO</name>